<dbReference type="SUPFAM" id="SSF52821">
    <property type="entry name" value="Rhodanese/Cell cycle control phosphatase"/>
    <property type="match status" value="1"/>
</dbReference>
<dbReference type="SMART" id="SM00450">
    <property type="entry name" value="RHOD"/>
    <property type="match status" value="1"/>
</dbReference>
<dbReference type="GO" id="GO:0005634">
    <property type="term" value="C:nucleus"/>
    <property type="evidence" value="ECO:0000318"/>
    <property type="project" value="GO_Central"/>
</dbReference>
<dbReference type="eggNOG" id="KOG3772">
    <property type="taxonomic scope" value="Eukaryota"/>
</dbReference>
<dbReference type="FunFam" id="3.40.250.10:FF:000021">
    <property type="entry name" value="M-phase inducer phosphatase cdc-25.2"/>
    <property type="match status" value="1"/>
</dbReference>
<dbReference type="InterPro" id="IPR036873">
    <property type="entry name" value="Rhodanese-like_dom_sf"/>
</dbReference>
<evidence type="ECO:0000256" key="3">
    <source>
        <dbReference type="ARBA" id="ARBA00022618"/>
    </source>
</evidence>
<reference evidence="10 11" key="2">
    <citation type="journal article" date="2011" name="PLoS Genet.">
        <title>Caenorhabditis briggsae recombinant inbred line genotypes reveal inter-strain incompatibility and the evolution of recombination.</title>
        <authorList>
            <person name="Ross J.A."/>
            <person name="Koboldt D.C."/>
            <person name="Staisch J.E."/>
            <person name="Chamberlin H.M."/>
            <person name="Gupta B.P."/>
            <person name="Miller R.D."/>
            <person name="Baird S.E."/>
            <person name="Haag E.S."/>
        </authorList>
    </citation>
    <scope>NUCLEOTIDE SEQUENCE [LARGE SCALE GENOMIC DNA]</scope>
    <source>
        <strain evidence="10 11">AF16</strain>
    </source>
</reference>
<dbReference type="Gene3D" id="3.40.250.10">
    <property type="entry name" value="Rhodanese-like domain"/>
    <property type="match status" value="1"/>
</dbReference>
<dbReference type="CTD" id="8572853"/>
<dbReference type="GeneID" id="8572853"/>
<gene>
    <name evidence="12" type="primary">cdc-25.4</name>
    <name evidence="10" type="synonym">Cbr-cdc-25.4</name>
    <name evidence="12" type="ORF">CBG00890</name>
    <name evidence="10" type="ORF">CBG_00890</name>
</gene>
<evidence type="ECO:0000313" key="12">
    <source>
        <dbReference type="WormBase" id="CBG00890"/>
    </source>
</evidence>
<evidence type="ECO:0000256" key="4">
    <source>
        <dbReference type="ARBA" id="ARBA00022776"/>
    </source>
</evidence>
<evidence type="ECO:0000313" key="10">
    <source>
        <dbReference type="EMBL" id="CAP22347.1"/>
    </source>
</evidence>
<dbReference type="KEGG" id="cbr:CBG_00890"/>
<dbReference type="AlphaFoldDB" id="A8WPE1"/>
<dbReference type="EMBL" id="HE600951">
    <property type="protein sequence ID" value="CAP22347.1"/>
    <property type="molecule type" value="Genomic_DNA"/>
</dbReference>
<comment type="similarity">
    <text evidence="1">Belongs to the MPI phosphatase family.</text>
</comment>
<dbReference type="FunCoup" id="A8WPE1">
    <property type="interactions" value="94"/>
</dbReference>
<dbReference type="STRING" id="6238.A8WPE1"/>
<evidence type="ECO:0000259" key="9">
    <source>
        <dbReference type="PROSITE" id="PS50206"/>
    </source>
</evidence>
<dbReference type="GO" id="GO:0004725">
    <property type="term" value="F:protein tyrosine phosphatase activity"/>
    <property type="evidence" value="ECO:0000318"/>
    <property type="project" value="GO_Central"/>
</dbReference>
<keyword evidence="7" id="KW-0131">Cell cycle</keyword>
<dbReference type="GO" id="GO:0051301">
    <property type="term" value="P:cell division"/>
    <property type="evidence" value="ECO:0007669"/>
    <property type="project" value="UniProtKB-KW"/>
</dbReference>
<dbReference type="EC" id="3.1.3.48" evidence="2"/>
<keyword evidence="3" id="KW-0132">Cell division</keyword>
<keyword evidence="6" id="KW-0904">Protein phosphatase</keyword>
<keyword evidence="4" id="KW-0498">Mitosis</keyword>
<evidence type="ECO:0000256" key="1">
    <source>
        <dbReference type="ARBA" id="ARBA00011065"/>
    </source>
</evidence>
<reference evidence="10 11" key="1">
    <citation type="journal article" date="2003" name="PLoS Biol.">
        <title>The genome sequence of Caenorhabditis briggsae: a platform for comparative genomics.</title>
        <authorList>
            <person name="Stein L.D."/>
            <person name="Bao Z."/>
            <person name="Blasiar D."/>
            <person name="Blumenthal T."/>
            <person name="Brent M.R."/>
            <person name="Chen N."/>
            <person name="Chinwalla A."/>
            <person name="Clarke L."/>
            <person name="Clee C."/>
            <person name="Coghlan A."/>
            <person name="Coulson A."/>
            <person name="D'Eustachio P."/>
            <person name="Fitch D.H."/>
            <person name="Fulton L.A."/>
            <person name="Fulton R.E."/>
            <person name="Griffiths-Jones S."/>
            <person name="Harris T.W."/>
            <person name="Hillier L.W."/>
            <person name="Kamath R."/>
            <person name="Kuwabara P.E."/>
            <person name="Mardis E.R."/>
            <person name="Marra M.A."/>
            <person name="Miner T.L."/>
            <person name="Minx P."/>
            <person name="Mullikin J.C."/>
            <person name="Plumb R.W."/>
            <person name="Rogers J."/>
            <person name="Schein J.E."/>
            <person name="Sohrmann M."/>
            <person name="Spieth J."/>
            <person name="Stajich J.E."/>
            <person name="Wei C."/>
            <person name="Willey D."/>
            <person name="Wilson R.K."/>
            <person name="Durbin R."/>
            <person name="Waterston R.H."/>
        </authorList>
    </citation>
    <scope>NUCLEOTIDE SEQUENCE [LARGE SCALE GENOMIC DNA]</scope>
    <source>
        <strain evidence="10 11">AF16</strain>
    </source>
</reference>
<evidence type="ECO:0000256" key="8">
    <source>
        <dbReference type="ARBA" id="ARBA00051722"/>
    </source>
</evidence>
<evidence type="ECO:0000256" key="6">
    <source>
        <dbReference type="ARBA" id="ARBA00022912"/>
    </source>
</evidence>
<organism evidence="10 11">
    <name type="scientific">Caenorhabditis briggsae</name>
    <dbReference type="NCBI Taxonomy" id="6238"/>
    <lineage>
        <taxon>Eukaryota</taxon>
        <taxon>Metazoa</taxon>
        <taxon>Ecdysozoa</taxon>
        <taxon>Nematoda</taxon>
        <taxon>Chromadorea</taxon>
        <taxon>Rhabditida</taxon>
        <taxon>Rhabditina</taxon>
        <taxon>Rhabditomorpha</taxon>
        <taxon>Rhabditoidea</taxon>
        <taxon>Rhabditidae</taxon>
        <taxon>Peloderinae</taxon>
        <taxon>Caenorhabditis</taxon>
    </lineage>
</organism>
<dbReference type="WormBase" id="CBG00890">
    <property type="protein sequence ID" value="CBP48138"/>
    <property type="gene ID" value="WBGene00024207"/>
    <property type="gene designation" value="Cbr-cdc-25.4"/>
</dbReference>
<dbReference type="InterPro" id="IPR001763">
    <property type="entry name" value="Rhodanese-like_dom"/>
</dbReference>
<keyword evidence="5" id="KW-0378">Hydrolase</keyword>
<dbReference type="GO" id="GO:0010971">
    <property type="term" value="P:positive regulation of G2/M transition of mitotic cell cycle"/>
    <property type="evidence" value="ECO:0000318"/>
    <property type="project" value="GO_Central"/>
</dbReference>
<dbReference type="GO" id="GO:0005737">
    <property type="term" value="C:cytoplasm"/>
    <property type="evidence" value="ECO:0000318"/>
    <property type="project" value="GO_Central"/>
</dbReference>
<dbReference type="GO" id="GO:0000086">
    <property type="term" value="P:G2/M transition of mitotic cell cycle"/>
    <property type="evidence" value="ECO:0000318"/>
    <property type="project" value="GO_Central"/>
</dbReference>
<sequence length="252" mass="30084">MTLEVNDVCILKSDNLRDNRQSKLSQESKEEAYVRTPVIRYSIPAVDSPQRESSTFRSVSASILASILRDRSRCLQLIIFDCRYPFEYFGGHIKGAINIYSLDELETYLFDELGVKSTMVGLLPIFYCEYSQVRGPAMARRLRKIDTHRNNHRALDFPEIYLLDKGYVNFWTELGNRDLCDPRYYVSMHARPYKHALRQYTQHHRSKSSANGHKKNQMRVFSANSFWKRIKRYKRRRRRRREHDWIFEKKKS</sequence>
<dbReference type="RefSeq" id="XP_002629672.1">
    <property type="nucleotide sequence ID" value="XM_002629626.1"/>
</dbReference>
<feature type="domain" description="Rhodanese" evidence="9">
    <location>
        <begin position="76"/>
        <end position="179"/>
    </location>
</feature>
<dbReference type="GO" id="GO:0110032">
    <property type="term" value="P:positive regulation of G2/MI transition of meiotic cell cycle"/>
    <property type="evidence" value="ECO:0000318"/>
    <property type="project" value="GO_Central"/>
</dbReference>
<accession>A8WPE1</accession>
<dbReference type="InterPro" id="IPR000751">
    <property type="entry name" value="MPI_Phosphatase"/>
</dbReference>
<dbReference type="InParanoid" id="A8WPE1"/>
<dbReference type="PANTHER" id="PTHR10828:SF74">
    <property type="entry name" value="M-PHASE INDUCER PHOSPHATASE"/>
    <property type="match status" value="1"/>
</dbReference>
<comment type="catalytic activity">
    <reaction evidence="8">
        <text>O-phospho-L-tyrosyl-[protein] + H2O = L-tyrosyl-[protein] + phosphate</text>
        <dbReference type="Rhea" id="RHEA:10684"/>
        <dbReference type="Rhea" id="RHEA-COMP:10136"/>
        <dbReference type="Rhea" id="RHEA-COMP:20101"/>
        <dbReference type="ChEBI" id="CHEBI:15377"/>
        <dbReference type="ChEBI" id="CHEBI:43474"/>
        <dbReference type="ChEBI" id="CHEBI:46858"/>
        <dbReference type="ChEBI" id="CHEBI:61978"/>
        <dbReference type="EC" id="3.1.3.48"/>
    </reaction>
</comment>
<keyword evidence="11" id="KW-1185">Reference proteome</keyword>
<evidence type="ECO:0000256" key="5">
    <source>
        <dbReference type="ARBA" id="ARBA00022801"/>
    </source>
</evidence>
<proteinExistence type="inferred from homology"/>
<evidence type="ECO:0000256" key="2">
    <source>
        <dbReference type="ARBA" id="ARBA00013064"/>
    </source>
</evidence>
<evidence type="ECO:0000256" key="7">
    <source>
        <dbReference type="ARBA" id="ARBA00023306"/>
    </source>
</evidence>
<dbReference type="PANTHER" id="PTHR10828">
    <property type="entry name" value="M-PHASE INDUCER PHOSPHATASE DUAL SPECIFICITY PHOSPHATASE CDC25"/>
    <property type="match status" value="1"/>
</dbReference>
<evidence type="ECO:0000313" key="11">
    <source>
        <dbReference type="Proteomes" id="UP000008549"/>
    </source>
</evidence>
<dbReference type="PROSITE" id="PS50206">
    <property type="entry name" value="RHODANESE_3"/>
    <property type="match status" value="1"/>
</dbReference>
<dbReference type="Proteomes" id="UP000008549">
    <property type="component" value="Unassembled WGS sequence"/>
</dbReference>
<dbReference type="PRINTS" id="PR00716">
    <property type="entry name" value="MPIPHPHTASE"/>
</dbReference>
<protein>
    <recommendedName>
        <fullName evidence="2">protein-tyrosine-phosphatase</fullName>
        <ecNumber evidence="2">3.1.3.48</ecNumber>
    </recommendedName>
</protein>
<dbReference type="Pfam" id="PF00581">
    <property type="entry name" value="Rhodanese"/>
    <property type="match status" value="1"/>
</dbReference>
<dbReference type="HOGENOM" id="CLU_1001962_0_0_1"/>
<name>A8WPE1_CAEBR</name>
<dbReference type="OMA" id="RREHDWI"/>